<protein>
    <submittedName>
        <fullName evidence="1">Uncharacterized protein</fullName>
    </submittedName>
</protein>
<proteinExistence type="predicted"/>
<keyword evidence="2" id="KW-1185">Reference proteome</keyword>
<gene>
    <name evidence="1" type="ORF">T10_2634</name>
</gene>
<name>A0A0V1LWW6_9BILA</name>
<organism evidence="1 2">
    <name type="scientific">Trichinella papuae</name>
    <dbReference type="NCBI Taxonomy" id="268474"/>
    <lineage>
        <taxon>Eukaryota</taxon>
        <taxon>Metazoa</taxon>
        <taxon>Ecdysozoa</taxon>
        <taxon>Nematoda</taxon>
        <taxon>Enoplea</taxon>
        <taxon>Dorylaimia</taxon>
        <taxon>Trichinellida</taxon>
        <taxon>Trichinellidae</taxon>
        <taxon>Trichinella</taxon>
    </lineage>
</organism>
<dbReference type="Proteomes" id="UP000054843">
    <property type="component" value="Unassembled WGS sequence"/>
</dbReference>
<dbReference type="EMBL" id="JYDO01001598">
    <property type="protein sequence ID" value="KRZ64000.1"/>
    <property type="molecule type" value="Genomic_DNA"/>
</dbReference>
<comment type="caution">
    <text evidence="1">The sequence shown here is derived from an EMBL/GenBank/DDBJ whole genome shotgun (WGS) entry which is preliminary data.</text>
</comment>
<sequence>MLPNIGDIPVGPVGLLRRIVHVLNTTFCPVNRA</sequence>
<accession>A0A0V1LWW6</accession>
<evidence type="ECO:0000313" key="1">
    <source>
        <dbReference type="EMBL" id="KRZ64000.1"/>
    </source>
</evidence>
<reference evidence="1 2" key="1">
    <citation type="submission" date="2015-01" db="EMBL/GenBank/DDBJ databases">
        <title>Evolution of Trichinella species and genotypes.</title>
        <authorList>
            <person name="Korhonen P.K."/>
            <person name="Edoardo P."/>
            <person name="Giuseppe L.R."/>
            <person name="Gasser R.B."/>
        </authorList>
    </citation>
    <scope>NUCLEOTIDE SEQUENCE [LARGE SCALE GENOMIC DNA]</scope>
    <source>
        <strain evidence="1">ISS1980</strain>
    </source>
</reference>
<dbReference type="AlphaFoldDB" id="A0A0V1LWW6"/>
<evidence type="ECO:0000313" key="2">
    <source>
        <dbReference type="Proteomes" id="UP000054843"/>
    </source>
</evidence>